<comment type="subcellular location">
    <subcellularLocation>
        <location evidence="9">Endoplasmic reticulum</location>
    </subcellularLocation>
    <subcellularLocation>
        <location evidence="9">Golgi apparatus</location>
        <location evidence="9">cis-Golgi network</location>
    </subcellularLocation>
    <subcellularLocation>
        <location evidence="1">Golgi apparatus</location>
    </subcellularLocation>
</comment>
<keyword evidence="4 9" id="KW-0931">ER-Golgi transport</keyword>
<dbReference type="SMART" id="SM01399">
    <property type="entry name" value="Sybindin"/>
    <property type="match status" value="1"/>
</dbReference>
<evidence type="ECO:0000256" key="3">
    <source>
        <dbReference type="ARBA" id="ARBA00022824"/>
    </source>
</evidence>
<dbReference type="InterPro" id="IPR011012">
    <property type="entry name" value="Longin-like_dom_sf"/>
</dbReference>
<dbReference type="PANTHER" id="PTHR23249">
    <property type="entry name" value="TRAFFICKING PROTEIN PARTICLE COMPLEX SUBUNIT"/>
    <property type="match status" value="1"/>
</dbReference>
<dbReference type="InterPro" id="IPR007233">
    <property type="entry name" value="TRAPPC"/>
</dbReference>
<dbReference type="Gene3D" id="3.30.450.70">
    <property type="match status" value="1"/>
</dbReference>
<dbReference type="PANTHER" id="PTHR23249:SF15">
    <property type="entry name" value="TRAFFICKING PROTEIN PARTICLE COMPLEX SUBUNIT 4"/>
    <property type="match status" value="1"/>
</dbReference>
<dbReference type="EMBL" id="CAWYQH010000174">
    <property type="protein sequence ID" value="CAK8698187.1"/>
    <property type="molecule type" value="Genomic_DNA"/>
</dbReference>
<name>A0ABP0H345_CLALP</name>
<organism evidence="10 11">
    <name type="scientific">Clavelina lepadiformis</name>
    <name type="common">Light-bulb sea squirt</name>
    <name type="synonym">Ascidia lepadiformis</name>
    <dbReference type="NCBI Taxonomy" id="159417"/>
    <lineage>
        <taxon>Eukaryota</taxon>
        <taxon>Metazoa</taxon>
        <taxon>Chordata</taxon>
        <taxon>Tunicata</taxon>
        <taxon>Ascidiacea</taxon>
        <taxon>Aplousobranchia</taxon>
        <taxon>Clavelinidae</taxon>
        <taxon>Clavelina</taxon>
    </lineage>
</organism>
<protein>
    <recommendedName>
        <fullName evidence="9">Trafficking protein particle complex subunit</fullName>
    </recommendedName>
</protein>
<keyword evidence="11" id="KW-1185">Reference proteome</keyword>
<accession>A0ABP0H345</accession>
<comment type="caution">
    <text evidence="10">The sequence shown here is derived from an EMBL/GenBank/DDBJ whole genome shotgun (WGS) entry which is preliminary data.</text>
</comment>
<dbReference type="Proteomes" id="UP001642483">
    <property type="component" value="Unassembled WGS sequence"/>
</dbReference>
<comment type="subunit">
    <text evidence="8">Component of the multisubunit TRAPP (transport protein particle) complex, which includes at least TRAPPC2, TRAPPC2L, TRAPPC3, TRAPPC3L, TRAPPC4, TRAPPC5, TRAPPC8, TRAPPC9, TRAPPC10, TRAPPC11 and TRAPPC12. Interacts with SDC2.</text>
</comment>
<evidence type="ECO:0000256" key="5">
    <source>
        <dbReference type="ARBA" id="ARBA00023034"/>
    </source>
</evidence>
<evidence type="ECO:0000256" key="1">
    <source>
        <dbReference type="ARBA" id="ARBA00004555"/>
    </source>
</evidence>
<evidence type="ECO:0000256" key="9">
    <source>
        <dbReference type="RuleBase" id="RU366065"/>
    </source>
</evidence>
<evidence type="ECO:0000256" key="8">
    <source>
        <dbReference type="ARBA" id="ARBA00046941"/>
    </source>
</evidence>
<evidence type="ECO:0000256" key="2">
    <source>
        <dbReference type="ARBA" id="ARBA00022448"/>
    </source>
</evidence>
<proteinExistence type="inferred from homology"/>
<dbReference type="CDD" id="cd14856">
    <property type="entry name" value="TRAPPC4_synbindin"/>
    <property type="match status" value="1"/>
</dbReference>
<comment type="function">
    <text evidence="7">Core component of the TRAPP complexes which has a function of guanine nucleotide exchange factor activity for Rab1 GTPase. Plays a role in vesicular transport from endoplasmic reticulum to Golgi and autophagy. May play a role in dendrite postsynaptic membrane trafficking.</text>
</comment>
<keyword evidence="3 9" id="KW-0256">Endoplasmic reticulum</keyword>
<evidence type="ECO:0000313" key="10">
    <source>
        <dbReference type="EMBL" id="CAK8698187.1"/>
    </source>
</evidence>
<evidence type="ECO:0000256" key="4">
    <source>
        <dbReference type="ARBA" id="ARBA00022892"/>
    </source>
</evidence>
<dbReference type="Pfam" id="PF04099">
    <property type="entry name" value="Sybindin"/>
    <property type="match status" value="1"/>
</dbReference>
<keyword evidence="2 9" id="KW-0813">Transport</keyword>
<evidence type="ECO:0000313" key="11">
    <source>
        <dbReference type="Proteomes" id="UP001642483"/>
    </source>
</evidence>
<dbReference type="SUPFAM" id="SSF64356">
    <property type="entry name" value="SNARE-like"/>
    <property type="match status" value="1"/>
</dbReference>
<comment type="subunit">
    <text evidence="9">Part of the multisubunit transport protein particle (TRAPP) complex.</text>
</comment>
<gene>
    <name evidence="10" type="ORF">CVLEPA_LOCUS31653</name>
</gene>
<evidence type="ECO:0000256" key="7">
    <source>
        <dbReference type="ARBA" id="ARBA00046052"/>
    </source>
</evidence>
<comment type="similarity">
    <text evidence="6">Belongs to the TRAPP small subunits family. TRAPPC4 subfamily.</text>
</comment>
<keyword evidence="5 9" id="KW-0333">Golgi apparatus</keyword>
<reference evidence="10 11" key="1">
    <citation type="submission" date="2024-02" db="EMBL/GenBank/DDBJ databases">
        <authorList>
            <person name="Daric V."/>
            <person name="Darras S."/>
        </authorList>
    </citation>
    <scope>NUCLEOTIDE SEQUENCE [LARGE SCALE GENOMIC DNA]</scope>
</reference>
<evidence type="ECO:0000256" key="6">
    <source>
        <dbReference type="ARBA" id="ARBA00038179"/>
    </source>
</evidence>
<sequence length="216" mass="24207">MTVFSVYVVNKAGGLIFQYDHQKQNVEMEKTFSYPLDIKLDLQSDQISVVFGQRDGIRVGYVVLSVNGKTVNGRKLEDGSDAIELIEDESNYPISIKFGRPKLSSNQKIMMASMFHSLYAISVQLSPEPGSSGIQKLETDTFILHCHQTVTGVKFIVISDTKQVGVESLLHRLYTIYADFALKNPFYSLEMPIRTELFDTHVISAIEQTEKTGSAI</sequence>